<feature type="transmembrane region" description="Helical" evidence="1">
    <location>
        <begin position="50"/>
        <end position="67"/>
    </location>
</feature>
<keyword evidence="1" id="KW-0812">Transmembrane</keyword>
<organism evidence="2 3">
    <name type="scientific">Allosphingosinicella deserti</name>
    <dbReference type="NCBI Taxonomy" id="2116704"/>
    <lineage>
        <taxon>Bacteria</taxon>
        <taxon>Pseudomonadati</taxon>
        <taxon>Pseudomonadota</taxon>
        <taxon>Alphaproteobacteria</taxon>
        <taxon>Sphingomonadales</taxon>
        <taxon>Sphingomonadaceae</taxon>
        <taxon>Allosphingosinicella</taxon>
    </lineage>
</organism>
<comment type="caution">
    <text evidence="2">The sequence shown here is derived from an EMBL/GenBank/DDBJ whole genome shotgun (WGS) entry which is preliminary data.</text>
</comment>
<sequence length="76" mass="8715">MRMRRNLILYPAAALAAAIYWYVAAWFCFIVTGHDPLDALTGTVTDERRLLVAAIVSAFVIISALVNRRWQLRREH</sequence>
<feature type="transmembrane region" description="Helical" evidence="1">
    <location>
        <begin position="7"/>
        <end position="30"/>
    </location>
</feature>
<evidence type="ECO:0000256" key="1">
    <source>
        <dbReference type="SAM" id="Phobius"/>
    </source>
</evidence>
<gene>
    <name evidence="2" type="ORF">C7I55_27180</name>
</gene>
<dbReference type="AlphaFoldDB" id="A0A2P7QE75"/>
<protein>
    <submittedName>
        <fullName evidence="2">Uncharacterized protein</fullName>
    </submittedName>
</protein>
<evidence type="ECO:0000313" key="2">
    <source>
        <dbReference type="EMBL" id="PSJ36269.1"/>
    </source>
</evidence>
<accession>A0A2P7QE75</accession>
<keyword evidence="3" id="KW-1185">Reference proteome</keyword>
<keyword evidence="1" id="KW-1133">Transmembrane helix</keyword>
<dbReference type="RefSeq" id="WP_106516200.1">
    <property type="nucleotide sequence ID" value="NZ_PXYI01000016.1"/>
</dbReference>
<name>A0A2P7QE75_9SPHN</name>
<evidence type="ECO:0000313" key="3">
    <source>
        <dbReference type="Proteomes" id="UP000241167"/>
    </source>
</evidence>
<keyword evidence="1" id="KW-0472">Membrane</keyword>
<reference evidence="2 3" key="1">
    <citation type="submission" date="2018-03" db="EMBL/GenBank/DDBJ databases">
        <title>The draft genome of Sphingosinicella sp. GL-C-18.</title>
        <authorList>
            <person name="Liu L."/>
            <person name="Li L."/>
            <person name="Liang L."/>
            <person name="Zhang X."/>
            <person name="Wang T."/>
        </authorList>
    </citation>
    <scope>NUCLEOTIDE SEQUENCE [LARGE SCALE GENOMIC DNA]</scope>
    <source>
        <strain evidence="2 3">GL-C-18</strain>
    </source>
</reference>
<dbReference type="Proteomes" id="UP000241167">
    <property type="component" value="Unassembled WGS sequence"/>
</dbReference>
<proteinExistence type="predicted"/>
<dbReference type="EMBL" id="PXYI01000016">
    <property type="protein sequence ID" value="PSJ36269.1"/>
    <property type="molecule type" value="Genomic_DNA"/>
</dbReference>